<evidence type="ECO:0000313" key="1">
    <source>
        <dbReference type="EMBL" id="TGK78477.1"/>
    </source>
</evidence>
<proteinExistence type="predicted"/>
<dbReference type="EMBL" id="RQFK01000033">
    <property type="protein sequence ID" value="TGK78477.1"/>
    <property type="molecule type" value="Genomic_DNA"/>
</dbReference>
<dbReference type="RefSeq" id="WP_135603008.1">
    <property type="nucleotide sequence ID" value="NZ_RQFK01000033.1"/>
</dbReference>
<organism evidence="1 2">
    <name type="scientific">Leptospira noumeaensis</name>
    <dbReference type="NCBI Taxonomy" id="2484964"/>
    <lineage>
        <taxon>Bacteria</taxon>
        <taxon>Pseudomonadati</taxon>
        <taxon>Spirochaetota</taxon>
        <taxon>Spirochaetia</taxon>
        <taxon>Leptospirales</taxon>
        <taxon>Leptospiraceae</taxon>
        <taxon>Leptospira</taxon>
    </lineage>
</organism>
<evidence type="ECO:0008006" key="3">
    <source>
        <dbReference type="Google" id="ProtNLM"/>
    </source>
</evidence>
<sequence>MKKKILNFIDNYFRKKDLNLFYGDFLAGAGNKLEIFLLDLLKKEFYKIHLKYSRRKAFKKVALNSKLSRKEYDSYLNEFKANGIVVIKSYFSQEAEEILKNYDYFFKKIEKDDKDYKRIFSLSIKEHLFQSVLDSNILQMLCEYTGTQQYLRASPALNITYPGFSDITSKNIGETKYKDGGFANFYHLDTPNLRQYHILLKDVGMDDPHMLFARKSKKKYFGLHYRIASEEYVNANYEITHCIGPKGTVYVFDGGSGLHRMYATEKNYRMTMDIMFTPGNSILKDSCPIVNLGEMKFEGFDDLQKESLRYLK</sequence>
<protein>
    <recommendedName>
        <fullName evidence="3">Phytanoyl-CoA dioxygenase</fullName>
    </recommendedName>
</protein>
<accession>A0A4R9HZU3</accession>
<dbReference type="Proteomes" id="UP000298009">
    <property type="component" value="Unassembled WGS sequence"/>
</dbReference>
<evidence type="ECO:0000313" key="2">
    <source>
        <dbReference type="Proteomes" id="UP000298009"/>
    </source>
</evidence>
<comment type="caution">
    <text evidence="1">The sequence shown here is derived from an EMBL/GenBank/DDBJ whole genome shotgun (WGS) entry which is preliminary data.</text>
</comment>
<name>A0A4R9HZU3_9LEPT</name>
<keyword evidence="2" id="KW-1185">Reference proteome</keyword>
<dbReference type="OrthoDB" id="323347at2"/>
<reference evidence="1" key="1">
    <citation type="journal article" date="2019" name="PLoS Negl. Trop. Dis.">
        <title>Revisiting the worldwide diversity of Leptospira species in the environment.</title>
        <authorList>
            <person name="Vincent A.T."/>
            <person name="Schiettekatte O."/>
            <person name="Bourhy P."/>
            <person name="Veyrier F.J."/>
            <person name="Picardeau M."/>
        </authorList>
    </citation>
    <scope>NUCLEOTIDE SEQUENCE [LARGE SCALE GENOMIC DNA]</scope>
    <source>
        <strain evidence="1">201800287</strain>
    </source>
</reference>
<gene>
    <name evidence="1" type="ORF">EHQ24_18175</name>
</gene>
<dbReference type="SUPFAM" id="SSF51197">
    <property type="entry name" value="Clavaminate synthase-like"/>
    <property type="match status" value="1"/>
</dbReference>
<dbReference type="AlphaFoldDB" id="A0A4R9HZU3"/>
<dbReference type="Gene3D" id="2.60.120.620">
    <property type="entry name" value="q2cbj1_9rhob like domain"/>
    <property type="match status" value="1"/>
</dbReference>